<evidence type="ECO:0000313" key="4">
    <source>
        <dbReference type="Proteomes" id="UP000053558"/>
    </source>
</evidence>
<feature type="transmembrane region" description="Helical" evidence="1">
    <location>
        <begin position="238"/>
        <end position="257"/>
    </location>
</feature>
<feature type="transmembrane region" description="Helical" evidence="1">
    <location>
        <begin position="197"/>
        <end position="218"/>
    </location>
</feature>
<feature type="domain" description="DUF6533" evidence="2">
    <location>
        <begin position="25"/>
        <end position="51"/>
    </location>
</feature>
<dbReference type="RefSeq" id="XP_007764221.1">
    <property type="nucleotide sequence ID" value="XM_007766031.1"/>
</dbReference>
<keyword evidence="1" id="KW-0472">Membrane</keyword>
<feature type="transmembrane region" description="Helical" evidence="1">
    <location>
        <begin position="151"/>
        <end position="176"/>
    </location>
</feature>
<evidence type="ECO:0000313" key="3">
    <source>
        <dbReference type="EMBL" id="EIW85832.1"/>
    </source>
</evidence>
<dbReference type="GeneID" id="19208828"/>
<keyword evidence="1" id="KW-1133">Transmembrane helix</keyword>
<accession>A0A5M3N356</accession>
<sequence>MTNDHHTESFTLSGSEFTQLYGRIQVGLLCAALYDYVCTLPEEIDLAWSDSEFPLLSATAPNDIINRLLLCENNMSTCLSLLTQTQMRGPIYGAGVPHVRSRSKIGTRFESPSLYRIPVVGMFATNMLAPWEESVSANLGVNTNFVVQFQYISVLASLVIIQAKTALLLVRVYALYSRWRMVRWILVALMVGEVDDAIAFNLPILIYECLLMGMVIAILLDVADAICKCLTHTSYSNIYEVCVIVFIQAIMGPRLALSMFEVKLERDTVYLFLQTYQFKVTATFEARKQALN</sequence>
<dbReference type="AlphaFoldDB" id="A0A5M3N356"/>
<organism evidence="3 4">
    <name type="scientific">Coniophora puteana (strain RWD-64-598)</name>
    <name type="common">Brown rot fungus</name>
    <dbReference type="NCBI Taxonomy" id="741705"/>
    <lineage>
        <taxon>Eukaryota</taxon>
        <taxon>Fungi</taxon>
        <taxon>Dikarya</taxon>
        <taxon>Basidiomycota</taxon>
        <taxon>Agaricomycotina</taxon>
        <taxon>Agaricomycetes</taxon>
        <taxon>Agaricomycetidae</taxon>
        <taxon>Boletales</taxon>
        <taxon>Coniophorineae</taxon>
        <taxon>Coniophoraceae</taxon>
        <taxon>Coniophora</taxon>
    </lineage>
</organism>
<feature type="transmembrane region" description="Helical" evidence="1">
    <location>
        <begin position="113"/>
        <end position="131"/>
    </location>
</feature>
<gene>
    <name evidence="3" type="ORF">CONPUDRAFT_70528</name>
</gene>
<keyword evidence="4" id="KW-1185">Reference proteome</keyword>
<name>A0A5M3N356_CONPW</name>
<reference evidence="4" key="1">
    <citation type="journal article" date="2012" name="Science">
        <title>The Paleozoic origin of enzymatic lignin decomposition reconstructed from 31 fungal genomes.</title>
        <authorList>
            <person name="Floudas D."/>
            <person name="Binder M."/>
            <person name="Riley R."/>
            <person name="Barry K."/>
            <person name="Blanchette R.A."/>
            <person name="Henrissat B."/>
            <person name="Martinez A.T."/>
            <person name="Otillar R."/>
            <person name="Spatafora J.W."/>
            <person name="Yadav J.S."/>
            <person name="Aerts A."/>
            <person name="Benoit I."/>
            <person name="Boyd A."/>
            <person name="Carlson A."/>
            <person name="Copeland A."/>
            <person name="Coutinho P.M."/>
            <person name="de Vries R.P."/>
            <person name="Ferreira P."/>
            <person name="Findley K."/>
            <person name="Foster B."/>
            <person name="Gaskell J."/>
            <person name="Glotzer D."/>
            <person name="Gorecki P."/>
            <person name="Heitman J."/>
            <person name="Hesse C."/>
            <person name="Hori C."/>
            <person name="Igarashi K."/>
            <person name="Jurgens J.A."/>
            <person name="Kallen N."/>
            <person name="Kersten P."/>
            <person name="Kohler A."/>
            <person name="Kuees U."/>
            <person name="Kumar T.K.A."/>
            <person name="Kuo A."/>
            <person name="LaButti K."/>
            <person name="Larrondo L.F."/>
            <person name="Lindquist E."/>
            <person name="Ling A."/>
            <person name="Lombard V."/>
            <person name="Lucas S."/>
            <person name="Lundell T."/>
            <person name="Martin R."/>
            <person name="McLaughlin D.J."/>
            <person name="Morgenstern I."/>
            <person name="Morin E."/>
            <person name="Murat C."/>
            <person name="Nagy L.G."/>
            <person name="Nolan M."/>
            <person name="Ohm R.A."/>
            <person name="Patyshakuliyeva A."/>
            <person name="Rokas A."/>
            <person name="Ruiz-Duenas F.J."/>
            <person name="Sabat G."/>
            <person name="Salamov A."/>
            <person name="Samejima M."/>
            <person name="Schmutz J."/>
            <person name="Slot J.C."/>
            <person name="St John F."/>
            <person name="Stenlid J."/>
            <person name="Sun H."/>
            <person name="Sun S."/>
            <person name="Syed K."/>
            <person name="Tsang A."/>
            <person name="Wiebenga A."/>
            <person name="Young D."/>
            <person name="Pisabarro A."/>
            <person name="Eastwood D.C."/>
            <person name="Martin F."/>
            <person name="Cullen D."/>
            <person name="Grigoriev I.V."/>
            <person name="Hibbett D.S."/>
        </authorList>
    </citation>
    <scope>NUCLEOTIDE SEQUENCE [LARGE SCALE GENOMIC DNA]</scope>
    <source>
        <strain evidence="4">RWD-64-598 SS2</strain>
    </source>
</reference>
<dbReference type="Pfam" id="PF20151">
    <property type="entry name" value="DUF6533"/>
    <property type="match status" value="1"/>
</dbReference>
<comment type="caution">
    <text evidence="3">The sequence shown here is derived from an EMBL/GenBank/DDBJ whole genome shotgun (WGS) entry which is preliminary data.</text>
</comment>
<dbReference type="KEGG" id="cput:CONPUDRAFT_70528"/>
<evidence type="ECO:0000259" key="2">
    <source>
        <dbReference type="Pfam" id="PF20151"/>
    </source>
</evidence>
<dbReference type="InterPro" id="IPR045340">
    <property type="entry name" value="DUF6533"/>
</dbReference>
<protein>
    <recommendedName>
        <fullName evidence="2">DUF6533 domain-containing protein</fullName>
    </recommendedName>
</protein>
<evidence type="ECO:0000256" key="1">
    <source>
        <dbReference type="SAM" id="Phobius"/>
    </source>
</evidence>
<dbReference type="EMBL" id="JH711574">
    <property type="protein sequence ID" value="EIW85832.1"/>
    <property type="molecule type" value="Genomic_DNA"/>
</dbReference>
<keyword evidence="1" id="KW-0812">Transmembrane</keyword>
<dbReference type="Proteomes" id="UP000053558">
    <property type="component" value="Unassembled WGS sequence"/>
</dbReference>
<proteinExistence type="predicted"/>